<dbReference type="EMBL" id="FMSP01000003">
    <property type="protein sequence ID" value="SCV68813.1"/>
    <property type="molecule type" value="Genomic_DNA"/>
</dbReference>
<evidence type="ECO:0000256" key="1">
    <source>
        <dbReference type="SAM" id="MobiDB-lite"/>
    </source>
</evidence>
<dbReference type="AlphaFoldDB" id="A0A238F9W6"/>
<name>A0A238F9W6_9BASI</name>
<dbReference type="Proteomes" id="UP000198372">
    <property type="component" value="Unassembled WGS sequence"/>
</dbReference>
<feature type="region of interest" description="Disordered" evidence="1">
    <location>
        <begin position="434"/>
        <end position="466"/>
    </location>
</feature>
<evidence type="ECO:0000313" key="3">
    <source>
        <dbReference type="Proteomes" id="UP000198372"/>
    </source>
</evidence>
<evidence type="ECO:0000313" key="2">
    <source>
        <dbReference type="EMBL" id="SCV68813.1"/>
    </source>
</evidence>
<dbReference type="OrthoDB" id="2534685at2759"/>
<gene>
    <name evidence="2" type="ORF">BQ2448_934</name>
</gene>
<feature type="region of interest" description="Disordered" evidence="1">
    <location>
        <begin position="55"/>
        <end position="76"/>
    </location>
</feature>
<feature type="compositionally biased region" description="Low complexity" evidence="1">
    <location>
        <begin position="55"/>
        <end position="70"/>
    </location>
</feature>
<keyword evidence="3" id="KW-1185">Reference proteome</keyword>
<organism evidence="2 3">
    <name type="scientific">Microbotryum intermedium</name>
    <dbReference type="NCBI Taxonomy" id="269621"/>
    <lineage>
        <taxon>Eukaryota</taxon>
        <taxon>Fungi</taxon>
        <taxon>Dikarya</taxon>
        <taxon>Basidiomycota</taxon>
        <taxon>Pucciniomycotina</taxon>
        <taxon>Microbotryomycetes</taxon>
        <taxon>Microbotryales</taxon>
        <taxon>Microbotryaceae</taxon>
        <taxon>Microbotryum</taxon>
    </lineage>
</organism>
<protein>
    <submittedName>
        <fullName evidence="2">BQ2448_934 protein</fullName>
    </submittedName>
</protein>
<reference evidence="3" key="1">
    <citation type="submission" date="2016-09" db="EMBL/GenBank/DDBJ databases">
        <authorList>
            <person name="Jeantristanb JTB J.-T."/>
            <person name="Ricardo R."/>
        </authorList>
    </citation>
    <scope>NUCLEOTIDE SEQUENCE [LARGE SCALE GENOMIC DNA]</scope>
</reference>
<accession>A0A238F9W6</accession>
<proteinExistence type="predicted"/>
<feature type="region of interest" description="Disordered" evidence="1">
    <location>
        <begin position="294"/>
        <end position="358"/>
    </location>
</feature>
<sequence length="466" mass="50708">MVLHQDSGLFSVVKIPHADRGSNTVQMRALKELCPTPIGSKEMICYIESPPHLRSPFTSTSSRSSPSESEIGGGGPSVTAGSYKCPLTVFFGRDAHCVSSTSPLEAYIGTLTVDDHPGWCKVYAIGEGVEPARDNEGRVVPWYLNSEFEAPSPTLQGTINKKVTLSVQRCTIKEGTMLGTGQLLPSDVEDTQEIWTVFTFYYATREQLDVLGVLPDALSTRTKLSYNDSQLASIEFLRNANMSLLSLLSPAQLYSFIRNMLDSAMLVNVPEANFNELVIALRRVASDALAQLQREEQENNRSQARGRRDSSSGWTSASSDMGTPMSKRSTNHGWTPIHSRLESPHMGGDPIKASYLPPSHSIDIPQALARDPMTIFPMRSNAQASAEFTPSRRAGTSSSASTIAMHVDSPRGSKEEVRTLPKVKFVLSDSGRVNVVTTPEGGEKGRKSSPGFEGRDLRIAPGQENA</sequence>